<dbReference type="OrthoDB" id="1143948at2"/>
<evidence type="ECO:0000313" key="2">
    <source>
        <dbReference type="Proteomes" id="UP000005938"/>
    </source>
</evidence>
<comment type="caution">
    <text evidence="1">The sequence shown here is derived from an EMBL/GenBank/DDBJ whole genome shotgun (WGS) entry which is preliminary data.</text>
</comment>
<name>I0WJX9_9FLAO</name>
<evidence type="ECO:0008006" key="3">
    <source>
        <dbReference type="Google" id="ProtNLM"/>
    </source>
</evidence>
<keyword evidence="2" id="KW-1185">Reference proteome</keyword>
<dbReference type="eggNOG" id="ENOG5032ZXJ">
    <property type="taxonomic scope" value="Bacteria"/>
</dbReference>
<dbReference type="Proteomes" id="UP000005938">
    <property type="component" value="Unassembled WGS sequence"/>
</dbReference>
<dbReference type="RefSeq" id="WP_008236748.1">
    <property type="nucleotide sequence ID" value="NZ_AJJU01000002.1"/>
</dbReference>
<proteinExistence type="predicted"/>
<gene>
    <name evidence="1" type="ORF">W5A_01690</name>
</gene>
<reference evidence="1 2" key="1">
    <citation type="journal article" date="2012" name="J. Bacteriol.">
        <title>Genome Sequence of the Halotolerant Bacterium Imtechella halotolerans K1T.</title>
        <authorList>
            <person name="Kumar S."/>
            <person name="Vikram S."/>
            <person name="Subramanian S."/>
            <person name="Raghava G.P."/>
            <person name="Pinnaka A.K."/>
        </authorList>
    </citation>
    <scope>NUCLEOTIDE SEQUENCE [LARGE SCALE GENOMIC DNA]</scope>
    <source>
        <strain evidence="1 2">K1</strain>
    </source>
</reference>
<dbReference type="STRING" id="946077.W5A_01690"/>
<dbReference type="EMBL" id="AJJU01000002">
    <property type="protein sequence ID" value="EID76695.1"/>
    <property type="molecule type" value="Genomic_DNA"/>
</dbReference>
<evidence type="ECO:0000313" key="1">
    <source>
        <dbReference type="EMBL" id="EID76695.1"/>
    </source>
</evidence>
<organism evidence="1 2">
    <name type="scientific">Imtechella halotolerans K1</name>
    <dbReference type="NCBI Taxonomy" id="946077"/>
    <lineage>
        <taxon>Bacteria</taxon>
        <taxon>Pseudomonadati</taxon>
        <taxon>Bacteroidota</taxon>
        <taxon>Flavobacteriia</taxon>
        <taxon>Flavobacteriales</taxon>
        <taxon>Flavobacteriaceae</taxon>
        <taxon>Imtechella</taxon>
    </lineage>
</organism>
<dbReference type="AlphaFoldDB" id="I0WJX9"/>
<sequence>MKKIILPLLFIIAFSCKNENSQEIQTLSGEFLYVADGAVLQTKSEVYAVAINELTEELANRSRTFQTDEFDMTSVTVKGIITPNNEEGWKNLLKITEIISVKKSDTKNTSIID</sequence>
<accession>I0WJX9</accession>
<protein>
    <recommendedName>
        <fullName evidence="3">NlpE C-terminal OB domain-containing protein</fullName>
    </recommendedName>
</protein>
<dbReference type="PROSITE" id="PS51257">
    <property type="entry name" value="PROKAR_LIPOPROTEIN"/>
    <property type="match status" value="1"/>
</dbReference>